<keyword evidence="5 9" id="KW-0653">Protein transport</keyword>
<evidence type="ECO:0000256" key="5">
    <source>
        <dbReference type="ARBA" id="ARBA00022927"/>
    </source>
</evidence>
<reference evidence="10 11" key="1">
    <citation type="submission" date="2017-08" db="EMBL/GenBank/DDBJ databases">
        <authorList>
            <person name="de Groot N.N."/>
        </authorList>
    </citation>
    <scope>NUCLEOTIDE SEQUENCE [LARGE SCALE GENOMIC DNA]</scope>
    <source>
        <strain evidence="10 11">HM2</strain>
    </source>
</reference>
<dbReference type="Pfam" id="PF00584">
    <property type="entry name" value="SecE"/>
    <property type="match status" value="1"/>
</dbReference>
<comment type="similarity">
    <text evidence="9">Belongs to the SecE/SEC61-gamma family.</text>
</comment>
<proteinExistence type="inferred from homology"/>
<keyword evidence="6 9" id="KW-1133">Transmembrane helix</keyword>
<sequence>MRKVQQYVSESVQELKQVTWPTWEELKGSTLVVMLFSVIMGFYIAGLDFVLSLIVNLIMGRG</sequence>
<accession>A0A380S6W2</accession>
<name>A0A380S6W2_FIBSU</name>
<dbReference type="GO" id="GO:0008320">
    <property type="term" value="F:protein transmembrane transporter activity"/>
    <property type="evidence" value="ECO:0007669"/>
    <property type="project" value="UniProtKB-UniRule"/>
</dbReference>
<dbReference type="GO" id="GO:0009306">
    <property type="term" value="P:protein secretion"/>
    <property type="evidence" value="ECO:0007669"/>
    <property type="project" value="UniProtKB-UniRule"/>
</dbReference>
<keyword evidence="8 9" id="KW-0472">Membrane</keyword>
<gene>
    <name evidence="9" type="primary">secE</name>
    <name evidence="10" type="ORF">SAMN05661053_1870</name>
</gene>
<evidence type="ECO:0000256" key="1">
    <source>
        <dbReference type="ARBA" id="ARBA00004370"/>
    </source>
</evidence>
<evidence type="ECO:0000256" key="6">
    <source>
        <dbReference type="ARBA" id="ARBA00022989"/>
    </source>
</evidence>
<dbReference type="InterPro" id="IPR038379">
    <property type="entry name" value="SecE_sf"/>
</dbReference>
<comment type="subcellular location">
    <subcellularLocation>
        <location evidence="9">Cell membrane</location>
        <topology evidence="9">Single-pass membrane protein</topology>
    </subcellularLocation>
    <subcellularLocation>
        <location evidence="1">Membrane</location>
    </subcellularLocation>
</comment>
<dbReference type="GO" id="GO:0006605">
    <property type="term" value="P:protein targeting"/>
    <property type="evidence" value="ECO:0007669"/>
    <property type="project" value="UniProtKB-UniRule"/>
</dbReference>
<evidence type="ECO:0000256" key="3">
    <source>
        <dbReference type="ARBA" id="ARBA00022475"/>
    </source>
</evidence>
<dbReference type="Gene3D" id="1.20.5.1030">
    <property type="entry name" value="Preprotein translocase secy subunit"/>
    <property type="match status" value="1"/>
</dbReference>
<evidence type="ECO:0000313" key="11">
    <source>
        <dbReference type="Proteomes" id="UP000255423"/>
    </source>
</evidence>
<organism evidence="10 11">
    <name type="scientific">Fibrobacter succinogenes</name>
    <name type="common">Bacteroides succinogenes</name>
    <dbReference type="NCBI Taxonomy" id="833"/>
    <lineage>
        <taxon>Bacteria</taxon>
        <taxon>Pseudomonadati</taxon>
        <taxon>Fibrobacterota</taxon>
        <taxon>Fibrobacteria</taxon>
        <taxon>Fibrobacterales</taxon>
        <taxon>Fibrobacteraceae</taxon>
        <taxon>Fibrobacter</taxon>
    </lineage>
</organism>
<dbReference type="EMBL" id="UHJL01000002">
    <property type="protein sequence ID" value="SUQ24468.1"/>
    <property type="molecule type" value="Genomic_DNA"/>
</dbReference>
<dbReference type="Proteomes" id="UP000255423">
    <property type="component" value="Unassembled WGS sequence"/>
</dbReference>
<evidence type="ECO:0000313" key="10">
    <source>
        <dbReference type="EMBL" id="SUQ24468.1"/>
    </source>
</evidence>
<evidence type="ECO:0000256" key="4">
    <source>
        <dbReference type="ARBA" id="ARBA00022692"/>
    </source>
</evidence>
<dbReference type="PANTHER" id="PTHR33910:SF1">
    <property type="entry name" value="PROTEIN TRANSLOCASE SUBUNIT SECE"/>
    <property type="match status" value="1"/>
</dbReference>
<dbReference type="InterPro" id="IPR005807">
    <property type="entry name" value="SecE_bac"/>
</dbReference>
<dbReference type="PANTHER" id="PTHR33910">
    <property type="entry name" value="PROTEIN TRANSLOCASE SUBUNIT SECE"/>
    <property type="match status" value="1"/>
</dbReference>
<dbReference type="GO" id="GO:0005886">
    <property type="term" value="C:plasma membrane"/>
    <property type="evidence" value="ECO:0007669"/>
    <property type="project" value="UniProtKB-SubCell"/>
</dbReference>
<dbReference type="NCBIfam" id="TIGR00964">
    <property type="entry name" value="secE_bact"/>
    <property type="match status" value="1"/>
</dbReference>
<comment type="subunit">
    <text evidence="9">Component of the Sec protein translocase complex. Heterotrimer consisting of SecY, SecE and SecG subunits. The heterotrimers can form oligomers, although 1 heterotrimer is thought to be able to translocate proteins. Interacts with the ribosome. Interacts with SecDF, and other proteins may be involved. Interacts with SecA.</text>
</comment>
<evidence type="ECO:0000256" key="2">
    <source>
        <dbReference type="ARBA" id="ARBA00022448"/>
    </source>
</evidence>
<evidence type="ECO:0000256" key="7">
    <source>
        <dbReference type="ARBA" id="ARBA00023010"/>
    </source>
</evidence>
<comment type="function">
    <text evidence="9">Essential subunit of the Sec protein translocation channel SecYEG. Clamps together the 2 halves of SecY. May contact the channel plug during translocation.</text>
</comment>
<dbReference type="HAMAP" id="MF_00422">
    <property type="entry name" value="SecE"/>
    <property type="match status" value="1"/>
</dbReference>
<keyword evidence="7 9" id="KW-0811">Translocation</keyword>
<dbReference type="AlphaFoldDB" id="A0A380S6W2"/>
<evidence type="ECO:0000256" key="9">
    <source>
        <dbReference type="HAMAP-Rule" id="MF_00422"/>
    </source>
</evidence>
<protein>
    <recommendedName>
        <fullName evidence="9">Protein translocase subunit SecE</fullName>
    </recommendedName>
</protein>
<dbReference type="GO" id="GO:0043952">
    <property type="term" value="P:protein transport by the Sec complex"/>
    <property type="evidence" value="ECO:0007669"/>
    <property type="project" value="UniProtKB-UniRule"/>
</dbReference>
<keyword evidence="3 9" id="KW-1003">Cell membrane</keyword>
<keyword evidence="4 9" id="KW-0812">Transmembrane</keyword>
<feature type="transmembrane region" description="Helical" evidence="9">
    <location>
        <begin position="31"/>
        <end position="59"/>
    </location>
</feature>
<dbReference type="GO" id="GO:0065002">
    <property type="term" value="P:intracellular protein transmembrane transport"/>
    <property type="evidence" value="ECO:0007669"/>
    <property type="project" value="UniProtKB-UniRule"/>
</dbReference>
<evidence type="ECO:0000256" key="8">
    <source>
        <dbReference type="ARBA" id="ARBA00023136"/>
    </source>
</evidence>
<dbReference type="RefSeq" id="WP_088660182.1">
    <property type="nucleotide sequence ID" value="NZ_UHJL01000002.1"/>
</dbReference>
<keyword evidence="2 9" id="KW-0813">Transport</keyword>
<dbReference type="InterPro" id="IPR001901">
    <property type="entry name" value="Translocase_SecE/Sec61-g"/>
</dbReference>